<dbReference type="Pfam" id="PF00122">
    <property type="entry name" value="E1-E2_ATPase"/>
    <property type="match status" value="1"/>
</dbReference>
<dbReference type="InterPro" id="IPR059000">
    <property type="entry name" value="ATPase_P-type_domA"/>
</dbReference>
<dbReference type="RefSeq" id="WP_181496311.1">
    <property type="nucleotide sequence ID" value="NZ_CP032152.1"/>
</dbReference>
<evidence type="ECO:0000256" key="1">
    <source>
        <dbReference type="ARBA" id="ARBA00004141"/>
    </source>
</evidence>
<dbReference type="InterPro" id="IPR008250">
    <property type="entry name" value="ATPase_P-typ_transduc_dom_A_sf"/>
</dbReference>
<dbReference type="EMBL" id="CP032152">
    <property type="protein sequence ID" value="QLL29845.1"/>
    <property type="molecule type" value="Genomic_DNA"/>
</dbReference>
<name>A0A7D6EUL7_9CYAN</name>
<protein>
    <recommendedName>
        <fullName evidence="2">P-type ATPase A domain-containing protein</fullName>
    </recommendedName>
</protein>
<comment type="subcellular location">
    <subcellularLocation>
        <location evidence="1">Membrane</location>
        <topology evidence="1">Multi-pass membrane protein</topology>
    </subcellularLocation>
</comment>
<dbReference type="AlphaFoldDB" id="A0A7D6EUL7"/>
<dbReference type="SUPFAM" id="SSF81653">
    <property type="entry name" value="Calcium ATPase, transduction domain A"/>
    <property type="match status" value="1"/>
</dbReference>
<gene>
    <name evidence="3" type="ORF">D3A95_03750</name>
</gene>
<feature type="domain" description="P-type ATPase A" evidence="2">
    <location>
        <begin position="231"/>
        <end position="325"/>
    </location>
</feature>
<organism evidence="3 4">
    <name type="scientific">Thermosynechococcus sichuanensis E542</name>
    <dbReference type="NCBI Taxonomy" id="2016101"/>
    <lineage>
        <taxon>Bacteria</taxon>
        <taxon>Bacillati</taxon>
        <taxon>Cyanobacteriota</taxon>
        <taxon>Cyanophyceae</taxon>
        <taxon>Acaryochloridales</taxon>
        <taxon>Thermosynechococcaceae</taxon>
        <taxon>Thermosynechococcus</taxon>
        <taxon>Thermosynechococcus sichuanensis</taxon>
    </lineage>
</organism>
<keyword evidence="4" id="KW-1185">Reference proteome</keyword>
<evidence type="ECO:0000313" key="4">
    <source>
        <dbReference type="Proteomes" id="UP000261812"/>
    </source>
</evidence>
<dbReference type="KEGG" id="tsq:D3A95_03750"/>
<dbReference type="Proteomes" id="UP000261812">
    <property type="component" value="Chromosome"/>
</dbReference>
<reference evidence="4" key="1">
    <citation type="submission" date="2018-09" db="EMBL/GenBank/DDBJ databases">
        <title>Complete genome sequence of thermophilic cyanobacteria strain Thermosynechococcus elongatus PKUAC-SCTE542.</title>
        <authorList>
            <person name="Liang Y."/>
            <person name="Tang J."/>
            <person name="Daroch M."/>
        </authorList>
    </citation>
    <scope>NUCLEOTIDE SEQUENCE [LARGE SCALE GENOMIC DNA]</scope>
    <source>
        <strain evidence="4">E542</strain>
    </source>
</reference>
<proteinExistence type="predicted"/>
<accession>A0A7D6EUL7</accession>
<dbReference type="Gene3D" id="2.70.150.10">
    <property type="entry name" value="Calcium-transporting ATPase, cytoplasmic transduction domain A"/>
    <property type="match status" value="1"/>
</dbReference>
<evidence type="ECO:0000313" key="3">
    <source>
        <dbReference type="EMBL" id="QLL29845.1"/>
    </source>
</evidence>
<sequence>MTLFCQVAMEPQIVHATTGRVRFRVPRVQQDPAYGELLVQLLASLAIVERVRLNPQAATVVVQYQPHLLDEAAVYERLNHCFEQAMVAMPQPFPDSAAPADAIALEDYEAQLEADARLETDWERLGLPLVALGVSLLSVPLELPFAVVGATVLASAWPWFQRVGHQMRQGHSPNVDLLDSLWMALHTINGQFLAPALKTTLVGARADVRDRQRRQQLHRYPSVLMAHYEHLTVERQGHSLTLESQELQAGDLLWLRPGDVVPADGDVVAGLAEVEPAHFEPSRQVRVCCPGDALYAGCQILTGQVQLRVMRTGWQTRLGLITDLLHTEPVYDSVLAHQQGEFARHAVLPTLALSGALWLATGAYGPAIAPLQLDFGSGVQLSLRTVMLSAQVFAVQQGIYLPTAGTLEQLAQLDSLVIDARAGLPQPQQAQILIQQLRQLGLHVYLLQDQGSPLEGTTDLTSDRLTDLQAYLVAKRRRVGWISFGETCSCPEPTWLPIRWQPPTFAPNAKVVVLLDGDWSALSRGMAIARDALERTYQNVALISLPNLAVTFGGMFLGLHPVVNVVTNNATAFMAEFWHGNSPQFRTTLLPTTSTAVPLQPLSLELPQPAVAL</sequence>
<evidence type="ECO:0000259" key="2">
    <source>
        <dbReference type="Pfam" id="PF00122"/>
    </source>
</evidence>